<organism evidence="1 2">
    <name type="scientific">Pseudobacteriovorax antillogorgiicola</name>
    <dbReference type="NCBI Taxonomy" id="1513793"/>
    <lineage>
        <taxon>Bacteria</taxon>
        <taxon>Pseudomonadati</taxon>
        <taxon>Bdellovibrionota</taxon>
        <taxon>Oligoflexia</taxon>
        <taxon>Oligoflexales</taxon>
        <taxon>Pseudobacteriovoracaceae</taxon>
        <taxon>Pseudobacteriovorax</taxon>
    </lineage>
</organism>
<dbReference type="Gene3D" id="1.25.40.10">
    <property type="entry name" value="Tetratricopeptide repeat domain"/>
    <property type="match status" value="1"/>
</dbReference>
<accession>A0A1Y6BRK3</accession>
<proteinExistence type="predicted"/>
<dbReference type="InterPro" id="IPR011990">
    <property type="entry name" value="TPR-like_helical_dom_sf"/>
</dbReference>
<protein>
    <submittedName>
        <fullName evidence="1">Uncharacterized protein</fullName>
    </submittedName>
</protein>
<dbReference type="Proteomes" id="UP000192907">
    <property type="component" value="Unassembled WGS sequence"/>
</dbReference>
<dbReference type="RefSeq" id="WP_132319027.1">
    <property type="nucleotide sequence ID" value="NZ_FWZT01000008.1"/>
</dbReference>
<dbReference type="EMBL" id="FWZT01000008">
    <property type="protein sequence ID" value="SMF25272.1"/>
    <property type="molecule type" value="Genomic_DNA"/>
</dbReference>
<dbReference type="AlphaFoldDB" id="A0A1Y6BRK3"/>
<evidence type="ECO:0000313" key="2">
    <source>
        <dbReference type="Proteomes" id="UP000192907"/>
    </source>
</evidence>
<dbReference type="SUPFAM" id="SSF48452">
    <property type="entry name" value="TPR-like"/>
    <property type="match status" value="1"/>
</dbReference>
<keyword evidence="2" id="KW-1185">Reference proteome</keyword>
<sequence length="388" mass="45972">MEGTILILNLSDEKDSAFESSMQSFLDKHSRASTSVSSYRQYDDHIFKKEVILKIILYFNMTDISEDDLSRRLIRLNQSYAPFHDQVYIRDNDLSTAKNILKDHFLYTHLYSEENLKTHLEEVFDEEALVDMPEQELYPIWQDILNGVYVVEPSKIEAISSDLNSVYMRGVLYMKKNNRRTAFEILKNLFLTHQKYFPVIELLKEFEDMKDELPMEYYLNYKLFNKIKQGKVNYLKEEEEKKRERSKFKGVPNDDKTLRKSQFKGLPNVDKSLKTSVLNYRNFEDLKRKLGGLKKPTLEEMRMLNETANQLSREGKYREAIAIYKKVYRHIDASKRYKILLNISLAYKRAEDWKACLHYADSTLKYDPKNPKALDLKQLCEAKLFQAS</sequence>
<reference evidence="2" key="1">
    <citation type="submission" date="2017-04" db="EMBL/GenBank/DDBJ databases">
        <authorList>
            <person name="Varghese N."/>
            <person name="Submissions S."/>
        </authorList>
    </citation>
    <scope>NUCLEOTIDE SEQUENCE [LARGE SCALE GENOMIC DNA]</scope>
    <source>
        <strain evidence="2">RKEM611</strain>
    </source>
</reference>
<gene>
    <name evidence="1" type="ORF">SAMN06296036_10854</name>
</gene>
<evidence type="ECO:0000313" key="1">
    <source>
        <dbReference type="EMBL" id="SMF25272.1"/>
    </source>
</evidence>
<name>A0A1Y6BRK3_9BACT</name>